<reference evidence="3" key="1">
    <citation type="submission" date="2019-04" db="EMBL/GenBank/DDBJ databases">
        <title>Evolution of Biomass-Degrading Anaerobic Consortia Revealed by Metagenomics.</title>
        <authorList>
            <person name="Peng X."/>
        </authorList>
    </citation>
    <scope>NUCLEOTIDE SEQUENCE</scope>
    <source>
        <strain evidence="3">SIG254</strain>
    </source>
</reference>
<feature type="domain" description="Transcription regulator TrmB N-terminal" evidence="1">
    <location>
        <begin position="23"/>
        <end position="88"/>
    </location>
</feature>
<dbReference type="InterPro" id="IPR036388">
    <property type="entry name" value="WH-like_DNA-bd_sf"/>
</dbReference>
<comment type="caution">
    <text evidence="3">The sequence shown here is derived from an EMBL/GenBank/DDBJ whole genome shotgun (WGS) entry which is preliminary data.</text>
</comment>
<dbReference type="InterPro" id="IPR021586">
    <property type="entry name" value="Tscrpt_reg_TrmB_C"/>
</dbReference>
<dbReference type="InterPro" id="IPR051797">
    <property type="entry name" value="TrmB-like"/>
</dbReference>
<dbReference type="Pfam" id="PF11495">
    <property type="entry name" value="Regulator_TrmB"/>
    <property type="match status" value="1"/>
</dbReference>
<dbReference type="Gene3D" id="1.10.10.10">
    <property type="entry name" value="Winged helix-like DNA-binding domain superfamily/Winged helix DNA-binding domain"/>
    <property type="match status" value="1"/>
</dbReference>
<protein>
    <submittedName>
        <fullName evidence="3">TrmB family transcriptional regulator</fullName>
    </submittedName>
</protein>
<dbReference type="PANTHER" id="PTHR34293">
    <property type="entry name" value="HTH-TYPE TRANSCRIPTIONAL REGULATOR TRMBL2"/>
    <property type="match status" value="1"/>
</dbReference>
<feature type="domain" description="Transcription regulator TrmB C-terminal" evidence="2">
    <location>
        <begin position="123"/>
        <end position="246"/>
    </location>
</feature>
<evidence type="ECO:0000313" key="3">
    <source>
        <dbReference type="EMBL" id="MBE6059326.1"/>
    </source>
</evidence>
<evidence type="ECO:0000313" key="4">
    <source>
        <dbReference type="Proteomes" id="UP000768462"/>
    </source>
</evidence>
<dbReference type="InterPro" id="IPR002831">
    <property type="entry name" value="Tscrpt_reg_TrmB_N"/>
</dbReference>
<name>A0A927W705_9CLOT</name>
<dbReference type="PANTHER" id="PTHR34293:SF1">
    <property type="entry name" value="HTH-TYPE TRANSCRIPTIONAL REGULATOR TRMBL2"/>
    <property type="match status" value="1"/>
</dbReference>
<dbReference type="AlphaFoldDB" id="A0A927W705"/>
<dbReference type="CDD" id="cd09124">
    <property type="entry name" value="PLDc_like_TrmB_middle"/>
    <property type="match status" value="1"/>
</dbReference>
<organism evidence="3 4">
    <name type="scientific">Clostridium sulfidigenes</name>
    <dbReference type="NCBI Taxonomy" id="318464"/>
    <lineage>
        <taxon>Bacteria</taxon>
        <taxon>Bacillati</taxon>
        <taxon>Bacillota</taxon>
        <taxon>Clostridia</taxon>
        <taxon>Eubacteriales</taxon>
        <taxon>Clostridiaceae</taxon>
        <taxon>Clostridium</taxon>
    </lineage>
</organism>
<gene>
    <name evidence="3" type="ORF">E7215_04010</name>
</gene>
<sequence length="286" mass="33424">MCYNIYYFIYYLEVKMEKLISLLKHFNFTESESKIYIALLQNGPRSGYEVSKISGVPRSKVYNILEILIQKGAVIVAHVEKSSLYKAESVECVINNLKKQNEDILSELESELIHFDEKVDNEQIWQVKGYSNLLSKCVSMIRNSQEQVLIQVWKEDLSQELEDVLYKKQEELGKVLVILYDSEEKYNTKIPYFYSHGFEENKLSDTGGRWITITIDSKEMFYATIKNEKIAEGIYTSNASMVFFANEYIKHDAYCIKLIERMSDEEKRSFGANMLGVRDLFNTQKE</sequence>
<dbReference type="Proteomes" id="UP000768462">
    <property type="component" value="Unassembled WGS sequence"/>
</dbReference>
<dbReference type="InterPro" id="IPR036390">
    <property type="entry name" value="WH_DNA-bd_sf"/>
</dbReference>
<evidence type="ECO:0000259" key="1">
    <source>
        <dbReference type="Pfam" id="PF01978"/>
    </source>
</evidence>
<dbReference type="EMBL" id="SVCM01000046">
    <property type="protein sequence ID" value="MBE6059326.1"/>
    <property type="molecule type" value="Genomic_DNA"/>
</dbReference>
<accession>A0A927W705</accession>
<evidence type="ECO:0000259" key="2">
    <source>
        <dbReference type="Pfam" id="PF11495"/>
    </source>
</evidence>
<dbReference type="Pfam" id="PF01978">
    <property type="entry name" value="TrmB"/>
    <property type="match status" value="1"/>
</dbReference>
<proteinExistence type="predicted"/>
<dbReference type="SUPFAM" id="SSF46785">
    <property type="entry name" value="Winged helix' DNA-binding domain"/>
    <property type="match status" value="1"/>
</dbReference>